<feature type="region of interest" description="Disordered" evidence="1">
    <location>
        <begin position="1"/>
        <end position="22"/>
    </location>
</feature>
<dbReference type="EMBL" id="BIFQ01000001">
    <property type="protein sequence ID" value="GCE03096.1"/>
    <property type="molecule type" value="Genomic_DNA"/>
</dbReference>
<feature type="compositionally biased region" description="Low complexity" evidence="1">
    <location>
        <begin position="9"/>
        <end position="22"/>
    </location>
</feature>
<dbReference type="RefSeq" id="WP_126594405.1">
    <property type="nucleotide sequence ID" value="NZ_BIFQ01000001.1"/>
</dbReference>
<evidence type="ECO:0000256" key="1">
    <source>
        <dbReference type="SAM" id="MobiDB-lite"/>
    </source>
</evidence>
<accession>A0A401Z8F4</accession>
<evidence type="ECO:0000313" key="2">
    <source>
        <dbReference type="EMBL" id="GCE03096.1"/>
    </source>
</evidence>
<sequence>MAYNGFDVTPSTWTSSSTTTGTGKTDNDNLVNDIFKTLGDLVNDASPIFFLNSVTNFKTALEEFGYNMQGALACVSIDLQVVSSGLSSAAIAYAATDANIKKTFAQLDTQLGYYTSTTTSAHTLLQPSAADQAALNTAYQNTFNQNANSGPDWGKIAAGAGVVIVVGATAIFAPELLPFELAAAF</sequence>
<protein>
    <submittedName>
        <fullName evidence="2">Uncharacterized protein</fullName>
    </submittedName>
</protein>
<comment type="caution">
    <text evidence="2">The sequence shown here is derived from an EMBL/GenBank/DDBJ whole genome shotgun (WGS) entry which is preliminary data.</text>
</comment>
<name>A0A401Z8F4_9CHLR</name>
<gene>
    <name evidence="2" type="ORF">KDAU_04250</name>
</gene>
<reference evidence="3" key="1">
    <citation type="submission" date="2018-12" db="EMBL/GenBank/DDBJ databases">
        <title>Tengunoibacter tsumagoiensis gen. nov., sp. nov., Dictyobacter kobayashii sp. nov., D. alpinus sp. nov., and D. joshuensis sp. nov. and description of Dictyobacteraceae fam. nov. within the order Ktedonobacterales isolated from Tengu-no-mugimeshi.</title>
        <authorList>
            <person name="Wang C.M."/>
            <person name="Zheng Y."/>
            <person name="Sakai Y."/>
            <person name="Toyoda A."/>
            <person name="Minakuchi Y."/>
            <person name="Abe K."/>
            <person name="Yokota A."/>
            <person name="Yabe S."/>
        </authorList>
    </citation>
    <scope>NUCLEOTIDE SEQUENCE [LARGE SCALE GENOMIC DNA]</scope>
    <source>
        <strain evidence="3">S-27</strain>
    </source>
</reference>
<dbReference type="Proteomes" id="UP000287224">
    <property type="component" value="Unassembled WGS sequence"/>
</dbReference>
<dbReference type="AlphaFoldDB" id="A0A401Z8F4"/>
<organism evidence="2 3">
    <name type="scientific">Dictyobacter aurantiacus</name>
    <dbReference type="NCBI Taxonomy" id="1936993"/>
    <lineage>
        <taxon>Bacteria</taxon>
        <taxon>Bacillati</taxon>
        <taxon>Chloroflexota</taxon>
        <taxon>Ktedonobacteria</taxon>
        <taxon>Ktedonobacterales</taxon>
        <taxon>Dictyobacteraceae</taxon>
        <taxon>Dictyobacter</taxon>
    </lineage>
</organism>
<keyword evidence="3" id="KW-1185">Reference proteome</keyword>
<proteinExistence type="predicted"/>
<evidence type="ECO:0000313" key="3">
    <source>
        <dbReference type="Proteomes" id="UP000287224"/>
    </source>
</evidence>